<evidence type="ECO:0000256" key="2">
    <source>
        <dbReference type="SAM" id="MobiDB-lite"/>
    </source>
</evidence>
<dbReference type="EMBL" id="LNIX01000022">
    <property type="protein sequence ID" value="OXA43489.1"/>
    <property type="molecule type" value="Genomic_DNA"/>
</dbReference>
<gene>
    <name evidence="3" type="ORF">Fcan01_21889</name>
</gene>
<reference evidence="3 4" key="1">
    <citation type="submission" date="2015-12" db="EMBL/GenBank/DDBJ databases">
        <title>The genome of Folsomia candida.</title>
        <authorList>
            <person name="Faddeeva A."/>
            <person name="Derks M.F."/>
            <person name="Anvar Y."/>
            <person name="Smit S."/>
            <person name="Van Straalen N."/>
            <person name="Roelofs D."/>
        </authorList>
    </citation>
    <scope>NUCLEOTIDE SEQUENCE [LARGE SCALE GENOMIC DNA]</scope>
    <source>
        <strain evidence="3 4">VU population</strain>
        <tissue evidence="3">Whole body</tissue>
    </source>
</reference>
<keyword evidence="1" id="KW-0175">Coiled coil</keyword>
<dbReference type="OrthoDB" id="10052054at2759"/>
<dbReference type="PANTHER" id="PTHR21010">
    <property type="entry name" value="AGAP001581-PA"/>
    <property type="match status" value="1"/>
</dbReference>
<evidence type="ECO:0000313" key="3">
    <source>
        <dbReference type="EMBL" id="OXA43489.1"/>
    </source>
</evidence>
<feature type="coiled-coil region" evidence="1">
    <location>
        <begin position="44"/>
        <end position="71"/>
    </location>
</feature>
<evidence type="ECO:0000256" key="1">
    <source>
        <dbReference type="SAM" id="Coils"/>
    </source>
</evidence>
<dbReference type="Proteomes" id="UP000198287">
    <property type="component" value="Unassembled WGS sequence"/>
</dbReference>
<protein>
    <submittedName>
        <fullName evidence="3">Uncharacterized protein</fullName>
    </submittedName>
</protein>
<name>A0A226DE99_FOLCA</name>
<keyword evidence="4" id="KW-1185">Reference proteome</keyword>
<proteinExistence type="predicted"/>
<feature type="region of interest" description="Disordered" evidence="2">
    <location>
        <begin position="1"/>
        <end position="39"/>
    </location>
</feature>
<accession>A0A226DE99</accession>
<evidence type="ECO:0000313" key="4">
    <source>
        <dbReference type="Proteomes" id="UP000198287"/>
    </source>
</evidence>
<feature type="compositionally biased region" description="Polar residues" evidence="2">
    <location>
        <begin position="18"/>
        <end position="35"/>
    </location>
</feature>
<comment type="caution">
    <text evidence="3">The sequence shown here is derived from an EMBL/GenBank/DDBJ whole genome shotgun (WGS) entry which is preliminary data.</text>
</comment>
<dbReference type="PANTHER" id="PTHR21010:SF3">
    <property type="entry name" value="DAXX"/>
    <property type="match status" value="1"/>
</dbReference>
<sequence length="326" mass="36047">MGRELNRAGIGRSSSSSVTDSIKKTGTQRTDSSGQTKEEAIKTNLRLRSLRRRLETNYETAKQALVNLHIEYEKSKEVRNPFNRYPLLKSMIKEVVRLEQQYWTLLEVPRQEKGEPVPAFVLRACSALEKVQVKPADRDKPVESEDKIKEEKERLEVAEVEVSGVDTVGNVTGAVGRDVVVVVITTVGNVPGTVIEGVVGNVVVVGMGVVMVMVVDEVVASLGDEDTVDDMVTGVGVDVDSDDGDDVVSVGDGDPVVDIWMRTTKFDLFSKPGADDDVHHRPPQFVLRSVLPLTFQNFAKQQLCSYYIASSRERPSQTNQFSREIP</sequence>
<dbReference type="AlphaFoldDB" id="A0A226DE99"/>
<organism evidence="3 4">
    <name type="scientific">Folsomia candida</name>
    <name type="common">Springtail</name>
    <dbReference type="NCBI Taxonomy" id="158441"/>
    <lineage>
        <taxon>Eukaryota</taxon>
        <taxon>Metazoa</taxon>
        <taxon>Ecdysozoa</taxon>
        <taxon>Arthropoda</taxon>
        <taxon>Hexapoda</taxon>
        <taxon>Collembola</taxon>
        <taxon>Entomobryomorpha</taxon>
        <taxon>Isotomoidea</taxon>
        <taxon>Isotomidae</taxon>
        <taxon>Proisotominae</taxon>
        <taxon>Folsomia</taxon>
    </lineage>
</organism>